<dbReference type="GO" id="GO:0022857">
    <property type="term" value="F:transmembrane transporter activity"/>
    <property type="evidence" value="ECO:0007669"/>
    <property type="project" value="InterPro"/>
</dbReference>
<dbReference type="Pfam" id="PF07690">
    <property type="entry name" value="MFS_1"/>
    <property type="match status" value="1"/>
</dbReference>
<keyword evidence="4 5" id="KW-0472">Membrane</keyword>
<feature type="transmembrane region" description="Helical" evidence="5">
    <location>
        <begin position="41"/>
        <end position="60"/>
    </location>
</feature>
<dbReference type="GO" id="GO:0016020">
    <property type="term" value="C:membrane"/>
    <property type="evidence" value="ECO:0007669"/>
    <property type="project" value="UniProtKB-SubCell"/>
</dbReference>
<dbReference type="EMBL" id="JXNT01000001">
    <property type="protein sequence ID" value="ODM22431.1"/>
    <property type="molecule type" value="Genomic_DNA"/>
</dbReference>
<dbReference type="PANTHER" id="PTHR42718:SF1">
    <property type="entry name" value="LOW AFFINITY AMMONIUM TRANSPORTER"/>
    <property type="match status" value="1"/>
</dbReference>
<accession>A0A1E3BNR9</accession>
<protein>
    <recommendedName>
        <fullName evidence="8">Major facilitator superfamily (MFS) profile domain-containing protein</fullName>
    </recommendedName>
</protein>
<name>A0A1E3BNR9_ASPCR</name>
<organism evidence="6 7">
    <name type="scientific">Aspergillus cristatus</name>
    <name type="common">Chinese Fuzhuan brick tea-fermentation fungus</name>
    <name type="synonym">Eurotium cristatum</name>
    <dbReference type="NCBI Taxonomy" id="573508"/>
    <lineage>
        <taxon>Eukaryota</taxon>
        <taxon>Fungi</taxon>
        <taxon>Dikarya</taxon>
        <taxon>Ascomycota</taxon>
        <taxon>Pezizomycotina</taxon>
        <taxon>Eurotiomycetes</taxon>
        <taxon>Eurotiomycetidae</taxon>
        <taxon>Eurotiales</taxon>
        <taxon>Aspergillaceae</taxon>
        <taxon>Aspergillus</taxon>
        <taxon>Aspergillus subgen. Aspergillus</taxon>
    </lineage>
</organism>
<feature type="transmembrane region" description="Helical" evidence="5">
    <location>
        <begin position="16"/>
        <end position="34"/>
    </location>
</feature>
<dbReference type="OrthoDB" id="2428527at2759"/>
<dbReference type="Proteomes" id="UP000094569">
    <property type="component" value="Unassembled WGS sequence"/>
</dbReference>
<dbReference type="AlphaFoldDB" id="A0A1E3BNR9"/>
<gene>
    <name evidence="6" type="ORF">SI65_00019</name>
</gene>
<dbReference type="Gene3D" id="1.20.1250.20">
    <property type="entry name" value="MFS general substrate transporter like domains"/>
    <property type="match status" value="1"/>
</dbReference>
<evidence type="ECO:0000256" key="4">
    <source>
        <dbReference type="ARBA" id="ARBA00023136"/>
    </source>
</evidence>
<dbReference type="PANTHER" id="PTHR42718">
    <property type="entry name" value="MAJOR FACILITATOR SUPERFAMILY MULTIDRUG TRANSPORTER MFSC"/>
    <property type="match status" value="1"/>
</dbReference>
<comment type="caution">
    <text evidence="6">The sequence shown here is derived from an EMBL/GenBank/DDBJ whole genome shotgun (WGS) entry which is preliminary data.</text>
</comment>
<reference evidence="6 7" key="1">
    <citation type="journal article" date="2016" name="BMC Genomics">
        <title>Comparative genomic and transcriptomic analyses of the Fuzhuan brick tea-fermentation fungus Aspergillus cristatus.</title>
        <authorList>
            <person name="Ge Y."/>
            <person name="Wang Y."/>
            <person name="Liu Y."/>
            <person name="Tan Y."/>
            <person name="Ren X."/>
            <person name="Zhang X."/>
            <person name="Hyde K.D."/>
            <person name="Liu Y."/>
            <person name="Liu Z."/>
        </authorList>
    </citation>
    <scope>NUCLEOTIDE SEQUENCE [LARGE SCALE GENOMIC DNA]</scope>
    <source>
        <strain evidence="6 7">GZAAS20.1005</strain>
    </source>
</reference>
<evidence type="ECO:0000256" key="2">
    <source>
        <dbReference type="ARBA" id="ARBA00022692"/>
    </source>
</evidence>
<comment type="subcellular location">
    <subcellularLocation>
        <location evidence="1">Membrane</location>
        <topology evidence="1">Multi-pass membrane protein</topology>
    </subcellularLocation>
</comment>
<evidence type="ECO:0008006" key="8">
    <source>
        <dbReference type="Google" id="ProtNLM"/>
    </source>
</evidence>
<keyword evidence="7" id="KW-1185">Reference proteome</keyword>
<evidence type="ECO:0000256" key="1">
    <source>
        <dbReference type="ARBA" id="ARBA00004141"/>
    </source>
</evidence>
<keyword evidence="2 5" id="KW-0812">Transmembrane</keyword>
<dbReference type="SUPFAM" id="SSF103473">
    <property type="entry name" value="MFS general substrate transporter"/>
    <property type="match status" value="1"/>
</dbReference>
<dbReference type="VEuPathDB" id="FungiDB:SI65_00019"/>
<dbReference type="InterPro" id="IPR011701">
    <property type="entry name" value="MFS"/>
</dbReference>
<keyword evidence="3 5" id="KW-1133">Transmembrane helix</keyword>
<sequence length="127" mass="13338">MEVIKGHSPLLATTKWVAAGPSGAIAALITGFLLGRVPPSVIMFCAMLAFTAGLTIFATVPVHQTFWAQAFVASLITPWGMDMSFPSGTLILSNAMPREHQGLAGSLVNTTVNYSISLGLGFARVQC</sequence>
<evidence type="ECO:0000313" key="7">
    <source>
        <dbReference type="Proteomes" id="UP000094569"/>
    </source>
</evidence>
<evidence type="ECO:0000256" key="3">
    <source>
        <dbReference type="ARBA" id="ARBA00022989"/>
    </source>
</evidence>
<evidence type="ECO:0000256" key="5">
    <source>
        <dbReference type="SAM" id="Phobius"/>
    </source>
</evidence>
<dbReference type="InterPro" id="IPR036259">
    <property type="entry name" value="MFS_trans_sf"/>
</dbReference>
<proteinExistence type="predicted"/>
<evidence type="ECO:0000313" key="6">
    <source>
        <dbReference type="EMBL" id="ODM22431.1"/>
    </source>
</evidence>